<comment type="caution">
    <text evidence="1">The sequence shown here is derived from an EMBL/GenBank/DDBJ whole genome shotgun (WGS) entry which is preliminary data.</text>
</comment>
<organism evidence="1 2">
    <name type="scientific">Zarea fungicola</name>
    <dbReference type="NCBI Taxonomy" id="93591"/>
    <lineage>
        <taxon>Eukaryota</taxon>
        <taxon>Fungi</taxon>
        <taxon>Dikarya</taxon>
        <taxon>Ascomycota</taxon>
        <taxon>Pezizomycotina</taxon>
        <taxon>Sordariomycetes</taxon>
        <taxon>Hypocreomycetidae</taxon>
        <taxon>Hypocreales</taxon>
        <taxon>Cordycipitaceae</taxon>
        <taxon>Zarea</taxon>
    </lineage>
</organism>
<evidence type="ECO:0000313" key="1">
    <source>
        <dbReference type="EMBL" id="KAJ2980939.1"/>
    </source>
</evidence>
<dbReference type="EMBL" id="JANJQO010000162">
    <property type="protein sequence ID" value="KAJ2980939.1"/>
    <property type="molecule type" value="Genomic_DNA"/>
</dbReference>
<accession>A0ACC1NPE1</accession>
<gene>
    <name evidence="1" type="ORF">NQ176_g2334</name>
</gene>
<keyword evidence="2" id="KW-1185">Reference proteome</keyword>
<name>A0ACC1NPE1_9HYPO</name>
<protein>
    <submittedName>
        <fullName evidence="1">Uncharacterized protein</fullName>
    </submittedName>
</protein>
<reference evidence="1" key="1">
    <citation type="submission" date="2022-08" db="EMBL/GenBank/DDBJ databases">
        <title>Genome Sequence of Lecanicillium fungicola.</title>
        <authorList>
            <person name="Buettner E."/>
        </authorList>
    </citation>
    <scope>NUCLEOTIDE SEQUENCE</scope>
    <source>
        <strain evidence="1">Babe33</strain>
    </source>
</reference>
<proteinExistence type="predicted"/>
<sequence>MKFPILVTLAGLAIASPLDARQAPEVSEPVPATGGKNVTAISSDQLHEGILAAMDNDRILNSDELHEYLSNNHGANHTIYLNDTRAFIDMSQVQENLEKRQWANPCFGYVQHYAKDVTHWWGDWHPSSACLYTGKDKAGGNENMQWSYSISVSETAGLSWTIIKDVLSFTSGITVTETWSHSGSITCIVPGNSVGQVWIQNAMVRGVFWSQGCQSCNYGGGCGDRFGYNPRRDGEAVAPVESTVAGQGANWGCSAGYKNTKCSSLAQGKDHGHSKDGYSPLLPR</sequence>
<dbReference type="Proteomes" id="UP001143910">
    <property type="component" value="Unassembled WGS sequence"/>
</dbReference>
<evidence type="ECO:0000313" key="2">
    <source>
        <dbReference type="Proteomes" id="UP001143910"/>
    </source>
</evidence>